<name>A0A2N5UJL3_9BASI</name>
<feature type="compositionally biased region" description="Low complexity" evidence="2">
    <location>
        <begin position="86"/>
        <end position="102"/>
    </location>
</feature>
<gene>
    <name evidence="3" type="ORF">PCASD_10045</name>
</gene>
<feature type="region of interest" description="Disordered" evidence="2">
    <location>
        <begin position="85"/>
        <end position="105"/>
    </location>
</feature>
<feature type="region of interest" description="Disordered" evidence="2">
    <location>
        <begin position="126"/>
        <end position="181"/>
    </location>
</feature>
<evidence type="ECO:0000256" key="2">
    <source>
        <dbReference type="SAM" id="MobiDB-lite"/>
    </source>
</evidence>
<dbReference type="Proteomes" id="UP000235392">
    <property type="component" value="Unassembled WGS sequence"/>
</dbReference>
<reference evidence="3 4" key="1">
    <citation type="submission" date="2017-11" db="EMBL/GenBank/DDBJ databases">
        <title>De novo assembly and phasing of dikaryotic genomes from two isolates of Puccinia coronata f. sp. avenae, the causal agent of oat crown rust.</title>
        <authorList>
            <person name="Miller M.E."/>
            <person name="Zhang Y."/>
            <person name="Omidvar V."/>
            <person name="Sperschneider J."/>
            <person name="Schwessinger B."/>
            <person name="Raley C."/>
            <person name="Palmer J.M."/>
            <person name="Garnica D."/>
            <person name="Upadhyaya N."/>
            <person name="Rathjen J."/>
            <person name="Taylor J.M."/>
            <person name="Park R.F."/>
            <person name="Dodds P.N."/>
            <person name="Hirsch C.D."/>
            <person name="Kianian S.F."/>
            <person name="Figueroa M."/>
        </authorList>
    </citation>
    <scope>NUCLEOTIDE SEQUENCE [LARGE SCALE GENOMIC DNA]</scope>
    <source>
        <strain evidence="3">12SD80</strain>
    </source>
</reference>
<evidence type="ECO:0000313" key="4">
    <source>
        <dbReference type="Proteomes" id="UP000235392"/>
    </source>
</evidence>
<dbReference type="EMBL" id="PGCI01000135">
    <property type="protein sequence ID" value="PLW37933.1"/>
    <property type="molecule type" value="Genomic_DNA"/>
</dbReference>
<dbReference type="AlphaFoldDB" id="A0A2N5UJL3"/>
<evidence type="ECO:0000256" key="1">
    <source>
        <dbReference type="SAM" id="Coils"/>
    </source>
</evidence>
<organism evidence="3 4">
    <name type="scientific">Puccinia coronata f. sp. avenae</name>
    <dbReference type="NCBI Taxonomy" id="200324"/>
    <lineage>
        <taxon>Eukaryota</taxon>
        <taxon>Fungi</taxon>
        <taxon>Dikarya</taxon>
        <taxon>Basidiomycota</taxon>
        <taxon>Pucciniomycotina</taxon>
        <taxon>Pucciniomycetes</taxon>
        <taxon>Pucciniales</taxon>
        <taxon>Pucciniaceae</taxon>
        <taxon>Puccinia</taxon>
    </lineage>
</organism>
<evidence type="ECO:0000313" key="3">
    <source>
        <dbReference type="EMBL" id="PLW37933.1"/>
    </source>
</evidence>
<protein>
    <submittedName>
        <fullName evidence="3">Uncharacterized protein</fullName>
    </submittedName>
</protein>
<feature type="compositionally biased region" description="Basic residues" evidence="2">
    <location>
        <begin position="130"/>
        <end position="139"/>
    </location>
</feature>
<keyword evidence="1" id="KW-0175">Coiled coil</keyword>
<feature type="compositionally biased region" description="Polar residues" evidence="2">
    <location>
        <begin position="155"/>
        <end position="181"/>
    </location>
</feature>
<sequence length="325" mass="36276">MEPVDTILDHLIAISNQLIQSSTHALASTIHSRDSLSTLNNIQHLLDRSIANKQEELNQKLNAIQSHQLALDQIQDQLNSLWPTYPQQQQQQQQQPQQQQQQVTNHCHMHYHQFIHPIKYAVVEQEPPSPHHHHHRNRSHSSASSQKMELRTHPNRISQSTIHSTSTEYTSPTSQLVSPSIPSIQSDCRSILLHHQTRHSLDINNTHPPLSIVHSSPSPSSSSLAALLSPLTITKKVSSILSAFSPNTPSPAPFFLPTLSRPASDRMRTHARHSISTLRPSLLAQPTPPTPQLALNIPLALDPTPPTAASLHHELKIAKSDHYPP</sequence>
<feature type="coiled-coil region" evidence="1">
    <location>
        <begin position="50"/>
        <end position="77"/>
    </location>
</feature>
<accession>A0A2N5UJL3</accession>
<comment type="caution">
    <text evidence="3">The sequence shown here is derived from an EMBL/GenBank/DDBJ whole genome shotgun (WGS) entry which is preliminary data.</text>
</comment>
<proteinExistence type="predicted"/>